<protein>
    <submittedName>
        <fullName evidence="3">Uncharacterized protein</fullName>
    </submittedName>
</protein>
<accession>G0MMP6</accession>
<evidence type="ECO:0000256" key="1">
    <source>
        <dbReference type="SAM" id="MobiDB-lite"/>
    </source>
</evidence>
<dbReference type="InParanoid" id="G0MMP6"/>
<dbReference type="Proteomes" id="UP000008068">
    <property type="component" value="Unassembled WGS sequence"/>
</dbReference>
<feature type="signal peptide" evidence="2">
    <location>
        <begin position="1"/>
        <end position="16"/>
    </location>
</feature>
<dbReference type="HOGENOM" id="CLU_767748_0_0_1"/>
<dbReference type="OrthoDB" id="5832630at2759"/>
<feature type="region of interest" description="Disordered" evidence="1">
    <location>
        <begin position="171"/>
        <end position="190"/>
    </location>
</feature>
<dbReference type="STRING" id="135651.G0MMP6"/>
<sequence>MLPIFVLSCLLVTALSENPPIIGSPCSNNQVIHGLTRFKNGSIEIQCAPIPCGEVGKECVDDSIQCRNETEVPTALKRGPNNQTILFRCCCKPRNDFLLELTLFVLEAFMREEKLLRRISTETMETMNSTLFPTPDLRRGVRVWVDRMFCPKEKKPVEFDSITTTSAPKVTKITPAPVPTTPVDEEAGNDNIFGSPCSKNQVISKLTLFEDGKIAIECAPVTCMQVRSHCVDDQIQCRPRTDPETEILSGMRWASNSDSIMLRCCTMQSKVMIYIGTDIVRSGTFYEGGKVADKDLYGPDGDDEFDFVANVKAEEAGVRVWVYRMFCPKGEKPVDFKPITITSAPKVIKTRAAPVPSSPVV</sequence>
<dbReference type="EMBL" id="GL379802">
    <property type="protein sequence ID" value="EGT37438.1"/>
    <property type="molecule type" value="Genomic_DNA"/>
</dbReference>
<keyword evidence="4" id="KW-1185">Reference proteome</keyword>
<proteinExistence type="predicted"/>
<dbReference type="eggNOG" id="ENOG502S2D9">
    <property type="taxonomic scope" value="Eukaryota"/>
</dbReference>
<dbReference type="AlphaFoldDB" id="G0MMP6"/>
<evidence type="ECO:0000256" key="2">
    <source>
        <dbReference type="SAM" id="SignalP"/>
    </source>
</evidence>
<evidence type="ECO:0000313" key="3">
    <source>
        <dbReference type="EMBL" id="EGT37438.1"/>
    </source>
</evidence>
<organism evidence="4">
    <name type="scientific">Caenorhabditis brenneri</name>
    <name type="common">Nematode worm</name>
    <dbReference type="NCBI Taxonomy" id="135651"/>
    <lineage>
        <taxon>Eukaryota</taxon>
        <taxon>Metazoa</taxon>
        <taxon>Ecdysozoa</taxon>
        <taxon>Nematoda</taxon>
        <taxon>Chromadorea</taxon>
        <taxon>Rhabditida</taxon>
        <taxon>Rhabditina</taxon>
        <taxon>Rhabditomorpha</taxon>
        <taxon>Rhabditoidea</taxon>
        <taxon>Rhabditidae</taxon>
        <taxon>Peloderinae</taxon>
        <taxon>Caenorhabditis</taxon>
    </lineage>
</organism>
<evidence type="ECO:0000313" key="4">
    <source>
        <dbReference type="Proteomes" id="UP000008068"/>
    </source>
</evidence>
<gene>
    <name evidence="3" type="ORF">CAEBREN_20901</name>
</gene>
<name>G0MMP6_CAEBE</name>
<reference evidence="4" key="1">
    <citation type="submission" date="2011-07" db="EMBL/GenBank/DDBJ databases">
        <authorList>
            <consortium name="Caenorhabditis brenneri Sequencing and Analysis Consortium"/>
            <person name="Wilson R.K."/>
        </authorList>
    </citation>
    <scope>NUCLEOTIDE SEQUENCE [LARGE SCALE GENOMIC DNA]</scope>
    <source>
        <strain evidence="4">PB2801</strain>
    </source>
</reference>
<feature type="chain" id="PRO_5003404186" evidence="2">
    <location>
        <begin position="17"/>
        <end position="361"/>
    </location>
</feature>
<keyword evidence="2" id="KW-0732">Signal</keyword>